<name>A0A9J7M6R1_BRAFL</name>
<feature type="transmembrane region" description="Helical" evidence="2">
    <location>
        <begin position="100"/>
        <end position="124"/>
    </location>
</feature>
<reference evidence="3" key="1">
    <citation type="journal article" date="2020" name="Nat. Ecol. Evol.">
        <title>Deeply conserved synteny resolves early events in vertebrate evolution.</title>
        <authorList>
            <person name="Simakov O."/>
            <person name="Marletaz F."/>
            <person name="Yue J.X."/>
            <person name="O'Connell B."/>
            <person name="Jenkins J."/>
            <person name="Brandt A."/>
            <person name="Calef R."/>
            <person name="Tung C.H."/>
            <person name="Huang T.K."/>
            <person name="Schmutz J."/>
            <person name="Satoh N."/>
            <person name="Yu J.K."/>
            <person name="Putnam N.H."/>
            <person name="Green R.E."/>
            <person name="Rokhsar D.S."/>
        </authorList>
    </citation>
    <scope>NUCLEOTIDE SEQUENCE [LARGE SCALE GENOMIC DNA]</scope>
    <source>
        <strain evidence="3">S238N-H82</strain>
    </source>
</reference>
<dbReference type="GeneID" id="118428986"/>
<evidence type="ECO:0000313" key="4">
    <source>
        <dbReference type="RefSeq" id="XP_035695213.1"/>
    </source>
</evidence>
<feature type="transmembrane region" description="Helical" evidence="2">
    <location>
        <begin position="66"/>
        <end position="94"/>
    </location>
</feature>
<accession>A0A9J7M6R1</accession>
<dbReference type="KEGG" id="bfo:118428986"/>
<keyword evidence="2" id="KW-0472">Membrane</keyword>
<sequence length="250" mass="26689">MAEQQEDHLDSPHKPPSRRGSHRGSSQQLEVPHGHPARRSLFRRRRRNSKVSLEYRKVPQWAACGVPCYVICPIVGGFLFLAVGGSFIGVAITLVGKNGFFPTVITGPLMILIGLVLLSTGIAWCRKERRNRANTDRAATGGDEEDGAAQPNGSPQSPAAEQAVPLVRVSPGDKPSEPANPDDVIIADPNSPKPDPSPASNEAPDGEVPYADNPESVEASQQPADGPKDNPGESAEEPPPYNNEAEKTNS</sequence>
<dbReference type="OrthoDB" id="10029459at2759"/>
<feature type="compositionally biased region" description="Basic and acidic residues" evidence="1">
    <location>
        <begin position="1"/>
        <end position="13"/>
    </location>
</feature>
<feature type="region of interest" description="Disordered" evidence="1">
    <location>
        <begin position="1"/>
        <end position="43"/>
    </location>
</feature>
<keyword evidence="2" id="KW-0812">Transmembrane</keyword>
<dbReference type="Proteomes" id="UP000001554">
    <property type="component" value="Chromosome 13"/>
</dbReference>
<feature type="region of interest" description="Disordered" evidence="1">
    <location>
        <begin position="131"/>
        <end position="250"/>
    </location>
</feature>
<reference evidence="4" key="2">
    <citation type="submission" date="2025-08" db="UniProtKB">
        <authorList>
            <consortium name="RefSeq"/>
        </authorList>
    </citation>
    <scope>IDENTIFICATION</scope>
    <source>
        <strain evidence="4">S238N-H82</strain>
        <tissue evidence="4">Testes</tissue>
    </source>
</reference>
<proteinExistence type="predicted"/>
<dbReference type="AlphaFoldDB" id="A0A9J7M6R1"/>
<dbReference type="RefSeq" id="XP_035695213.1">
    <property type="nucleotide sequence ID" value="XM_035839320.1"/>
</dbReference>
<gene>
    <name evidence="4" type="primary">LOC118428986</name>
</gene>
<protein>
    <submittedName>
        <fullName evidence="4">Uncharacterized protein LOC118428986</fullName>
    </submittedName>
</protein>
<organism evidence="3 4">
    <name type="scientific">Branchiostoma floridae</name>
    <name type="common">Florida lancelet</name>
    <name type="synonym">Amphioxus</name>
    <dbReference type="NCBI Taxonomy" id="7739"/>
    <lineage>
        <taxon>Eukaryota</taxon>
        <taxon>Metazoa</taxon>
        <taxon>Chordata</taxon>
        <taxon>Cephalochordata</taxon>
        <taxon>Leptocardii</taxon>
        <taxon>Amphioxiformes</taxon>
        <taxon>Branchiostomatidae</taxon>
        <taxon>Branchiostoma</taxon>
    </lineage>
</organism>
<evidence type="ECO:0000313" key="3">
    <source>
        <dbReference type="Proteomes" id="UP000001554"/>
    </source>
</evidence>
<keyword evidence="3" id="KW-1185">Reference proteome</keyword>
<evidence type="ECO:0000256" key="1">
    <source>
        <dbReference type="SAM" id="MobiDB-lite"/>
    </source>
</evidence>
<evidence type="ECO:0000256" key="2">
    <source>
        <dbReference type="SAM" id="Phobius"/>
    </source>
</evidence>
<keyword evidence="2" id="KW-1133">Transmembrane helix</keyword>